<dbReference type="KEGG" id="cmr:Cycma_3200"/>
<dbReference type="InterPro" id="IPR044543">
    <property type="entry name" value="YHJQ-like"/>
</dbReference>
<dbReference type="Proteomes" id="UP000001635">
    <property type="component" value="Chromosome"/>
</dbReference>
<accession>G0J737</accession>
<dbReference type="Pfam" id="PF03860">
    <property type="entry name" value="Csp"/>
    <property type="match status" value="1"/>
</dbReference>
<organism evidence="1 2">
    <name type="scientific">Cyclobacterium marinum (strain ATCC 25205 / DSM 745 / LMG 13164 / NCIMB 1802)</name>
    <name type="common">Flectobacillus marinus</name>
    <dbReference type="NCBI Taxonomy" id="880070"/>
    <lineage>
        <taxon>Bacteria</taxon>
        <taxon>Pseudomonadati</taxon>
        <taxon>Bacteroidota</taxon>
        <taxon>Cytophagia</taxon>
        <taxon>Cytophagales</taxon>
        <taxon>Cyclobacteriaceae</taxon>
        <taxon>Cyclobacterium</taxon>
    </lineage>
</organism>
<dbReference type="Gene3D" id="1.20.1270.360">
    <property type="match status" value="1"/>
</dbReference>
<dbReference type="EMBL" id="CP002955">
    <property type="protein sequence ID" value="AEL26928.1"/>
    <property type="molecule type" value="Genomic_DNA"/>
</dbReference>
<dbReference type="HOGENOM" id="CLU_142273_1_0_10"/>
<dbReference type="STRING" id="880070.Cycma_3200"/>
<keyword evidence="2" id="KW-1185">Reference proteome</keyword>
<dbReference type="PANTHER" id="PTHR37310">
    <property type="entry name" value="CYTOPLASMIC PROTEIN-RELATED"/>
    <property type="match status" value="1"/>
</dbReference>
<evidence type="ECO:0000313" key="2">
    <source>
        <dbReference type="Proteomes" id="UP000001635"/>
    </source>
</evidence>
<sequence length="118" mass="13092">MIKKTNLNYEVMKNEALIKTLNDCAEACNFCADACLEEENVAHMISCIRTDRVCAEVCSSTAKILSMSFGPIDELLRFCVNVCSRCADECSQHDHEHCKNCAIACTECKEACEKILTG</sequence>
<dbReference type="CDD" id="cd08026">
    <property type="entry name" value="DUF326"/>
    <property type="match status" value="1"/>
</dbReference>
<evidence type="ECO:0008006" key="3">
    <source>
        <dbReference type="Google" id="ProtNLM"/>
    </source>
</evidence>
<dbReference type="PANTHER" id="PTHR37310:SF1">
    <property type="entry name" value="CYTOPLASMIC PROTEIN"/>
    <property type="match status" value="1"/>
</dbReference>
<dbReference type="AlphaFoldDB" id="G0J737"/>
<proteinExistence type="predicted"/>
<protein>
    <recommendedName>
        <fullName evidence="3">Ferredoxin</fullName>
    </recommendedName>
</protein>
<evidence type="ECO:0000313" key="1">
    <source>
        <dbReference type="EMBL" id="AEL26928.1"/>
    </source>
</evidence>
<reference evidence="2" key="1">
    <citation type="submission" date="2011-07" db="EMBL/GenBank/DDBJ databases">
        <title>The complete genome of Cyclobacterium marinum DSM 745.</title>
        <authorList>
            <person name="Lucas S."/>
            <person name="Han J."/>
            <person name="Lapidus A."/>
            <person name="Bruce D."/>
            <person name="Goodwin L."/>
            <person name="Pitluck S."/>
            <person name="Peters L."/>
            <person name="Kyrpides N."/>
            <person name="Mavromatis K."/>
            <person name="Ivanova N."/>
            <person name="Ovchinnikova G."/>
            <person name="Chertkov O."/>
            <person name="Detter J.C."/>
            <person name="Tapia R."/>
            <person name="Han C."/>
            <person name="Land M."/>
            <person name="Hauser L."/>
            <person name="Markowitz V."/>
            <person name="Cheng J.-F."/>
            <person name="Hugenholtz P."/>
            <person name="Woyke T."/>
            <person name="Wu D."/>
            <person name="Tindall B."/>
            <person name="Schuetze A."/>
            <person name="Brambilla E."/>
            <person name="Klenk H.-P."/>
            <person name="Eisen J.A."/>
        </authorList>
    </citation>
    <scope>NUCLEOTIDE SEQUENCE [LARGE SCALE GENOMIC DNA]</scope>
    <source>
        <strain evidence="2">ATCC 25205 / DSM 745 / LMG 13164 / NCIMB 1802</strain>
    </source>
</reference>
<name>G0J737_CYCMS</name>
<dbReference type="eggNOG" id="ENOG5032SB1">
    <property type="taxonomic scope" value="Bacteria"/>
</dbReference>
<dbReference type="InterPro" id="IPR005560">
    <property type="entry name" value="Csp_YhjQ"/>
</dbReference>
<gene>
    <name evidence="1" type="ordered locus">Cycma_3200</name>
</gene>